<evidence type="ECO:0000313" key="2">
    <source>
        <dbReference type="WBParaSite" id="Gr19_v10_g15108.t1"/>
    </source>
</evidence>
<keyword evidence="1" id="KW-1185">Reference proteome</keyword>
<dbReference type="WBParaSite" id="Gr19_v10_g15108.t1">
    <property type="protein sequence ID" value="Gr19_v10_g15108.t1"/>
    <property type="gene ID" value="Gr19_v10_g15108"/>
</dbReference>
<organism evidence="1 2">
    <name type="scientific">Globodera rostochiensis</name>
    <name type="common">Golden nematode worm</name>
    <name type="synonym">Heterodera rostochiensis</name>
    <dbReference type="NCBI Taxonomy" id="31243"/>
    <lineage>
        <taxon>Eukaryota</taxon>
        <taxon>Metazoa</taxon>
        <taxon>Ecdysozoa</taxon>
        <taxon>Nematoda</taxon>
        <taxon>Chromadorea</taxon>
        <taxon>Rhabditida</taxon>
        <taxon>Tylenchina</taxon>
        <taxon>Tylenchomorpha</taxon>
        <taxon>Tylenchoidea</taxon>
        <taxon>Heteroderidae</taxon>
        <taxon>Heteroderinae</taxon>
        <taxon>Globodera</taxon>
    </lineage>
</organism>
<name>A0A914H8T5_GLORO</name>
<dbReference type="AlphaFoldDB" id="A0A914H8T5"/>
<sequence length="77" mass="8609">MARFSSVQLLLSSLDSRNDLLFGGDIRCAVLEVMVPNSLRTTSSAMYAARDICIHGISLMITMPALNMWKMYRHPSC</sequence>
<proteinExistence type="predicted"/>
<evidence type="ECO:0000313" key="1">
    <source>
        <dbReference type="Proteomes" id="UP000887572"/>
    </source>
</evidence>
<protein>
    <submittedName>
        <fullName evidence="2">Uncharacterized protein</fullName>
    </submittedName>
</protein>
<dbReference type="Proteomes" id="UP000887572">
    <property type="component" value="Unplaced"/>
</dbReference>
<accession>A0A914H8T5</accession>
<reference evidence="2" key="1">
    <citation type="submission" date="2022-11" db="UniProtKB">
        <authorList>
            <consortium name="WormBaseParasite"/>
        </authorList>
    </citation>
    <scope>IDENTIFICATION</scope>
</reference>